<feature type="domain" description="AB hydrolase-1" evidence="1">
    <location>
        <begin position="10"/>
        <end position="221"/>
    </location>
</feature>
<dbReference type="SUPFAM" id="SSF53474">
    <property type="entry name" value="alpha/beta-Hydrolases"/>
    <property type="match status" value="1"/>
</dbReference>
<dbReference type="PANTHER" id="PTHR37017">
    <property type="entry name" value="AB HYDROLASE-1 DOMAIN-CONTAINING PROTEIN-RELATED"/>
    <property type="match status" value="1"/>
</dbReference>
<keyword evidence="3" id="KW-1185">Reference proteome</keyword>
<gene>
    <name evidence="2" type="ORF">BDK92_0656</name>
</gene>
<accession>A0A495JBP4</accession>
<dbReference type="InterPro" id="IPR052897">
    <property type="entry name" value="Sec-Metab_Biosynth_Hydrolase"/>
</dbReference>
<evidence type="ECO:0000259" key="1">
    <source>
        <dbReference type="Pfam" id="PF12697"/>
    </source>
</evidence>
<dbReference type="GO" id="GO:0003824">
    <property type="term" value="F:catalytic activity"/>
    <property type="evidence" value="ECO:0007669"/>
    <property type="project" value="UniProtKB-ARBA"/>
</dbReference>
<name>A0A495JBP4_9ACTN</name>
<protein>
    <submittedName>
        <fullName evidence="2">Pimeloyl-ACP methyl ester carboxylesterase</fullName>
    </submittedName>
</protein>
<dbReference type="AlphaFoldDB" id="A0A495JBP4"/>
<dbReference type="PANTHER" id="PTHR37017:SF11">
    <property type="entry name" value="ESTERASE_LIPASE_THIOESTERASE DOMAIN-CONTAINING PROTEIN"/>
    <property type="match status" value="1"/>
</dbReference>
<proteinExistence type="predicted"/>
<evidence type="ECO:0000313" key="3">
    <source>
        <dbReference type="Proteomes" id="UP000277671"/>
    </source>
</evidence>
<organism evidence="2 3">
    <name type="scientific">Micromonospora pisi</name>
    <dbReference type="NCBI Taxonomy" id="589240"/>
    <lineage>
        <taxon>Bacteria</taxon>
        <taxon>Bacillati</taxon>
        <taxon>Actinomycetota</taxon>
        <taxon>Actinomycetes</taxon>
        <taxon>Micromonosporales</taxon>
        <taxon>Micromonosporaceae</taxon>
        <taxon>Micromonospora</taxon>
    </lineage>
</organism>
<dbReference type="OrthoDB" id="9773549at2"/>
<evidence type="ECO:0000313" key="2">
    <source>
        <dbReference type="EMBL" id="RKR86430.1"/>
    </source>
</evidence>
<dbReference type="Gene3D" id="3.40.50.1820">
    <property type="entry name" value="alpha/beta hydrolase"/>
    <property type="match status" value="1"/>
</dbReference>
<comment type="caution">
    <text evidence="2">The sequence shown here is derived from an EMBL/GenBank/DDBJ whole genome shotgun (WGS) entry which is preliminary data.</text>
</comment>
<dbReference type="InterPro" id="IPR029058">
    <property type="entry name" value="AB_hydrolase_fold"/>
</dbReference>
<reference evidence="2 3" key="1">
    <citation type="submission" date="2018-10" db="EMBL/GenBank/DDBJ databases">
        <title>Sequencing the genomes of 1000 actinobacteria strains.</title>
        <authorList>
            <person name="Klenk H.-P."/>
        </authorList>
    </citation>
    <scope>NUCLEOTIDE SEQUENCE [LARGE SCALE GENOMIC DNA]</scope>
    <source>
        <strain evidence="2 3">DSM 45175</strain>
    </source>
</reference>
<dbReference type="InterPro" id="IPR000073">
    <property type="entry name" value="AB_hydrolase_1"/>
</dbReference>
<dbReference type="Pfam" id="PF12697">
    <property type="entry name" value="Abhydrolase_6"/>
    <property type="match status" value="1"/>
</dbReference>
<dbReference type="EMBL" id="RBKT01000001">
    <property type="protein sequence ID" value="RKR86430.1"/>
    <property type="molecule type" value="Genomic_DNA"/>
</dbReference>
<sequence>MTRPESRPTLLIAHGAWHQPSSWAATCDALAELGYRTRVPALPSAGRNPAPTGSMYDDAEVIRRELSGVDGPVVVLAHSYGGIPVTEGVAGATSVSHLIYLAAYMLDAGESMYSFHGMETPSDTSGTFPLMENPREALYHDVADELADKALGQLVDQSLRSFADKVSTAAWQDISSTYVVCGDDRAVPPALQETMAARATASRTLATGHSPYLAAPHRFAALVDEIIRSAPAAR</sequence>
<dbReference type="RefSeq" id="WP_121154432.1">
    <property type="nucleotide sequence ID" value="NZ_RBKT01000001.1"/>
</dbReference>
<dbReference type="Proteomes" id="UP000277671">
    <property type="component" value="Unassembled WGS sequence"/>
</dbReference>